<dbReference type="InterPro" id="IPR036250">
    <property type="entry name" value="AcylCo_DH-like_C"/>
</dbReference>
<proteinExistence type="inferred from homology"/>
<dbReference type="PIRSF" id="PIRSF016578">
    <property type="entry name" value="HsaA"/>
    <property type="match status" value="1"/>
</dbReference>
<dbReference type="GO" id="GO:0050660">
    <property type="term" value="F:flavin adenine dinucleotide binding"/>
    <property type="evidence" value="ECO:0007669"/>
    <property type="project" value="InterPro"/>
</dbReference>
<keyword evidence="3 5" id="KW-0285">Flavoprotein</keyword>
<dbReference type="PANTHER" id="PTHR43884">
    <property type="entry name" value="ACYL-COA DEHYDROGENASE"/>
    <property type="match status" value="1"/>
</dbReference>
<dbReference type="RefSeq" id="WP_154790814.1">
    <property type="nucleotide sequence ID" value="NZ_WMBB01000014.1"/>
</dbReference>
<evidence type="ECO:0000256" key="3">
    <source>
        <dbReference type="ARBA" id="ARBA00022630"/>
    </source>
</evidence>
<accession>A0A6I3L4D7</accession>
<dbReference type="InterPro" id="IPR009075">
    <property type="entry name" value="AcylCo_DH/oxidase_C"/>
</dbReference>
<dbReference type="Proteomes" id="UP000432464">
    <property type="component" value="Unassembled WGS sequence"/>
</dbReference>
<dbReference type="InterPro" id="IPR006091">
    <property type="entry name" value="Acyl-CoA_Oxase/DH_mid-dom"/>
</dbReference>
<evidence type="ECO:0000259" key="6">
    <source>
        <dbReference type="Pfam" id="PF00441"/>
    </source>
</evidence>
<evidence type="ECO:0000313" key="10">
    <source>
        <dbReference type="Proteomes" id="UP000432464"/>
    </source>
</evidence>
<dbReference type="EMBL" id="WMBB01000014">
    <property type="protein sequence ID" value="MTE16391.1"/>
    <property type="molecule type" value="Genomic_DNA"/>
</dbReference>
<dbReference type="Gene3D" id="2.40.110.10">
    <property type="entry name" value="Butyryl-CoA Dehydrogenase, subunit A, domain 2"/>
    <property type="match status" value="1"/>
</dbReference>
<reference evidence="9 10" key="1">
    <citation type="submission" date="2019-11" db="EMBL/GenBank/DDBJ databases">
        <title>Nocardia sp. nov. CT2-14 isolated from soil.</title>
        <authorList>
            <person name="Kanchanasin P."/>
            <person name="Tanasupawat S."/>
            <person name="Yuki M."/>
            <person name="Kudo T."/>
        </authorList>
    </citation>
    <scope>NUCLEOTIDE SEQUENCE [LARGE SCALE GENOMIC DNA]</scope>
    <source>
        <strain evidence="9 10">CT2-14</strain>
    </source>
</reference>
<evidence type="ECO:0000256" key="2">
    <source>
        <dbReference type="ARBA" id="ARBA00009347"/>
    </source>
</evidence>
<dbReference type="Gene3D" id="1.10.540.10">
    <property type="entry name" value="Acyl-CoA dehydrogenase/oxidase, N-terminal domain"/>
    <property type="match status" value="1"/>
</dbReference>
<organism evidence="9 10">
    <name type="scientific">Nocardia aurantiaca</name>
    <dbReference type="NCBI Taxonomy" id="2675850"/>
    <lineage>
        <taxon>Bacteria</taxon>
        <taxon>Bacillati</taxon>
        <taxon>Actinomycetota</taxon>
        <taxon>Actinomycetes</taxon>
        <taxon>Mycobacteriales</taxon>
        <taxon>Nocardiaceae</taxon>
        <taxon>Nocardia</taxon>
    </lineage>
</organism>
<dbReference type="SUPFAM" id="SSF47203">
    <property type="entry name" value="Acyl-CoA dehydrogenase C-terminal domain-like"/>
    <property type="match status" value="1"/>
</dbReference>
<dbReference type="InterPro" id="IPR009100">
    <property type="entry name" value="AcylCoA_DH/oxidase_NM_dom_sf"/>
</dbReference>
<keyword evidence="10" id="KW-1185">Reference proteome</keyword>
<evidence type="ECO:0008006" key="11">
    <source>
        <dbReference type="Google" id="ProtNLM"/>
    </source>
</evidence>
<dbReference type="InterPro" id="IPR046373">
    <property type="entry name" value="Acyl-CoA_Oxase/DH_mid-dom_sf"/>
</dbReference>
<evidence type="ECO:0000256" key="5">
    <source>
        <dbReference type="RuleBase" id="RU362125"/>
    </source>
</evidence>
<gene>
    <name evidence="9" type="ORF">GLP40_26950</name>
</gene>
<evidence type="ECO:0000259" key="8">
    <source>
        <dbReference type="Pfam" id="PF02771"/>
    </source>
</evidence>
<comment type="caution">
    <text evidence="9">The sequence shown here is derived from an EMBL/GenBank/DDBJ whole genome shotgun (WGS) entry which is preliminary data.</text>
</comment>
<sequence>MEFTLTDEMITWRAKARSFADTVVRPVAAQLDAHTDPELAWSWELVEAANEHGLRQAPLPVEFGGAATDYVTNCMILEEIAAADLGIAVVLAQHWKFAQMLNELGTEYQRKNHLARNADNPRGLFAASFTEPSAGSDNLLPYTGRGGGMQTFAEKVEGGYRINGMKHYISNANRADTVLCFARTDKDGPLTESVTAFVVPADAEGFRIGRVHDKNGERIANNAEIFYENVFVPDEDVLGEPGTALRSVGRLLRASNSYAASCALGVGRECFDRTLRWCRERVQGGVPIIEHQAVGSYLADMYLNVDVSRTYIWRAAWQARTPETFDPALAVAPKLITSERVFDSARRAMELWGGHGVMKENGIEKLLRDASIWLHSDGTNIILRQRMANLLRDGDPDAVIWDAVPAGAAMVGII</sequence>
<dbReference type="PROSITE" id="PS00073">
    <property type="entry name" value="ACYL_COA_DH_2"/>
    <property type="match status" value="1"/>
</dbReference>
<dbReference type="SUPFAM" id="SSF56645">
    <property type="entry name" value="Acyl-CoA dehydrogenase NM domain-like"/>
    <property type="match status" value="1"/>
</dbReference>
<dbReference type="InterPro" id="IPR037069">
    <property type="entry name" value="AcylCoA_DH/ox_N_sf"/>
</dbReference>
<dbReference type="PANTHER" id="PTHR43884:SF12">
    <property type="entry name" value="ISOVALERYL-COA DEHYDROGENASE, MITOCHONDRIAL-RELATED"/>
    <property type="match status" value="1"/>
</dbReference>
<dbReference type="Pfam" id="PF02771">
    <property type="entry name" value="Acyl-CoA_dh_N"/>
    <property type="match status" value="1"/>
</dbReference>
<dbReference type="Pfam" id="PF02770">
    <property type="entry name" value="Acyl-CoA_dh_M"/>
    <property type="match status" value="1"/>
</dbReference>
<evidence type="ECO:0000259" key="7">
    <source>
        <dbReference type="Pfam" id="PF02770"/>
    </source>
</evidence>
<dbReference type="InterPro" id="IPR006089">
    <property type="entry name" value="Acyl-CoA_DH_CS"/>
</dbReference>
<evidence type="ECO:0000256" key="4">
    <source>
        <dbReference type="ARBA" id="ARBA00022827"/>
    </source>
</evidence>
<dbReference type="Gene3D" id="1.20.140.10">
    <property type="entry name" value="Butyryl-CoA Dehydrogenase, subunit A, domain 3"/>
    <property type="match status" value="1"/>
</dbReference>
<keyword evidence="5" id="KW-0560">Oxidoreductase</keyword>
<feature type="domain" description="Acyl-CoA dehydrogenase/oxidase C-terminal" evidence="6">
    <location>
        <begin position="260"/>
        <end position="388"/>
    </location>
</feature>
<dbReference type="AlphaFoldDB" id="A0A6I3L4D7"/>
<name>A0A6I3L4D7_9NOCA</name>
<feature type="domain" description="Acyl-CoA oxidase/dehydrogenase middle" evidence="7">
    <location>
        <begin position="127"/>
        <end position="230"/>
    </location>
</feature>
<comment type="cofactor">
    <cofactor evidence="1 5">
        <name>FAD</name>
        <dbReference type="ChEBI" id="CHEBI:57692"/>
    </cofactor>
</comment>
<evidence type="ECO:0000313" key="9">
    <source>
        <dbReference type="EMBL" id="MTE16391.1"/>
    </source>
</evidence>
<feature type="domain" description="Acyl-CoA dehydrogenase/oxidase N-terminal" evidence="8">
    <location>
        <begin position="6"/>
        <end position="118"/>
    </location>
</feature>
<evidence type="ECO:0000256" key="1">
    <source>
        <dbReference type="ARBA" id="ARBA00001974"/>
    </source>
</evidence>
<comment type="similarity">
    <text evidence="2 5">Belongs to the acyl-CoA dehydrogenase family.</text>
</comment>
<dbReference type="InterPro" id="IPR013786">
    <property type="entry name" value="AcylCoA_DH/ox_N"/>
</dbReference>
<dbReference type="Pfam" id="PF00441">
    <property type="entry name" value="Acyl-CoA_dh_1"/>
    <property type="match status" value="1"/>
</dbReference>
<keyword evidence="4 5" id="KW-0274">FAD</keyword>
<protein>
    <recommendedName>
        <fullName evidence="11">Acyl-CoA dehydrogenase</fullName>
    </recommendedName>
</protein>
<dbReference type="GO" id="GO:0003995">
    <property type="term" value="F:acyl-CoA dehydrogenase activity"/>
    <property type="evidence" value="ECO:0007669"/>
    <property type="project" value="InterPro"/>
</dbReference>